<dbReference type="EMBL" id="JAUJYO010000013">
    <property type="protein sequence ID" value="KAK1301047.1"/>
    <property type="molecule type" value="Genomic_DNA"/>
</dbReference>
<name>A0AAV9DIE6_ACOCL</name>
<comment type="caution">
    <text evidence="1">The sequence shown here is derived from an EMBL/GenBank/DDBJ whole genome shotgun (WGS) entry which is preliminary data.</text>
</comment>
<dbReference type="PANTHER" id="PTHR32018:SF1">
    <property type="entry name" value="RHAMNOGALACTURONAN ENDOLYASE"/>
    <property type="match status" value="1"/>
</dbReference>
<dbReference type="AlphaFoldDB" id="A0AAV9DIE6"/>
<dbReference type="Proteomes" id="UP001180020">
    <property type="component" value="Unassembled WGS sequence"/>
</dbReference>
<reference evidence="1" key="1">
    <citation type="journal article" date="2023" name="Nat. Commun.">
        <title>Diploid and tetraploid genomes of Acorus and the evolution of monocots.</title>
        <authorList>
            <person name="Ma L."/>
            <person name="Liu K.W."/>
            <person name="Li Z."/>
            <person name="Hsiao Y.Y."/>
            <person name="Qi Y."/>
            <person name="Fu T."/>
            <person name="Tang G.D."/>
            <person name="Zhang D."/>
            <person name="Sun W.H."/>
            <person name="Liu D.K."/>
            <person name="Li Y."/>
            <person name="Chen G.Z."/>
            <person name="Liu X.D."/>
            <person name="Liao X.Y."/>
            <person name="Jiang Y.T."/>
            <person name="Yu X."/>
            <person name="Hao Y."/>
            <person name="Huang J."/>
            <person name="Zhao X.W."/>
            <person name="Ke S."/>
            <person name="Chen Y.Y."/>
            <person name="Wu W.L."/>
            <person name="Hsu J.L."/>
            <person name="Lin Y.F."/>
            <person name="Huang M.D."/>
            <person name="Li C.Y."/>
            <person name="Huang L."/>
            <person name="Wang Z.W."/>
            <person name="Zhao X."/>
            <person name="Zhong W.Y."/>
            <person name="Peng D.H."/>
            <person name="Ahmad S."/>
            <person name="Lan S."/>
            <person name="Zhang J.S."/>
            <person name="Tsai W.C."/>
            <person name="Van de Peer Y."/>
            <person name="Liu Z.J."/>
        </authorList>
    </citation>
    <scope>NUCLEOTIDE SEQUENCE</scope>
    <source>
        <strain evidence="1">CP</strain>
    </source>
</reference>
<proteinExistence type="predicted"/>
<protein>
    <submittedName>
        <fullName evidence="1">Uncharacterized protein</fullName>
    </submittedName>
</protein>
<dbReference type="InterPro" id="IPR010325">
    <property type="entry name" value="Rhamnogal_lyase"/>
</dbReference>
<dbReference type="PANTHER" id="PTHR32018">
    <property type="entry name" value="RHAMNOGALACTURONATE LYASE FAMILY PROTEIN"/>
    <property type="match status" value="1"/>
</dbReference>
<dbReference type="Pfam" id="PF06045">
    <property type="entry name" value="Rhamnogal_lyase"/>
    <property type="match status" value="1"/>
</dbReference>
<organism evidence="1 2">
    <name type="scientific">Acorus calamus</name>
    <name type="common">Sweet flag</name>
    <dbReference type="NCBI Taxonomy" id="4465"/>
    <lineage>
        <taxon>Eukaryota</taxon>
        <taxon>Viridiplantae</taxon>
        <taxon>Streptophyta</taxon>
        <taxon>Embryophyta</taxon>
        <taxon>Tracheophyta</taxon>
        <taxon>Spermatophyta</taxon>
        <taxon>Magnoliopsida</taxon>
        <taxon>Liliopsida</taxon>
        <taxon>Acoraceae</taxon>
        <taxon>Acorus</taxon>
    </lineage>
</organism>
<dbReference type="InterPro" id="IPR051850">
    <property type="entry name" value="Polysacch_Lyase_4"/>
</dbReference>
<sequence>MPPIAVHLYIQDQHVVMDNGILKVTLSKPGGIITGVQYNGLDNLMEIIDAEESRGYWDVDWNEPGKSGYSISEFV</sequence>
<keyword evidence="2" id="KW-1185">Reference proteome</keyword>
<accession>A0AAV9DIE6</accession>
<gene>
    <name evidence="1" type="ORF">QJS10_CPB13g00286</name>
</gene>
<evidence type="ECO:0000313" key="2">
    <source>
        <dbReference type="Proteomes" id="UP001180020"/>
    </source>
</evidence>
<reference evidence="1" key="2">
    <citation type="submission" date="2023-06" db="EMBL/GenBank/DDBJ databases">
        <authorList>
            <person name="Ma L."/>
            <person name="Liu K.-W."/>
            <person name="Li Z."/>
            <person name="Hsiao Y.-Y."/>
            <person name="Qi Y."/>
            <person name="Fu T."/>
            <person name="Tang G."/>
            <person name="Zhang D."/>
            <person name="Sun W.-H."/>
            <person name="Liu D.-K."/>
            <person name="Li Y."/>
            <person name="Chen G.-Z."/>
            <person name="Liu X.-D."/>
            <person name="Liao X.-Y."/>
            <person name="Jiang Y.-T."/>
            <person name="Yu X."/>
            <person name="Hao Y."/>
            <person name="Huang J."/>
            <person name="Zhao X.-W."/>
            <person name="Ke S."/>
            <person name="Chen Y.-Y."/>
            <person name="Wu W.-L."/>
            <person name="Hsu J.-L."/>
            <person name="Lin Y.-F."/>
            <person name="Huang M.-D."/>
            <person name="Li C.-Y."/>
            <person name="Huang L."/>
            <person name="Wang Z.-W."/>
            <person name="Zhao X."/>
            <person name="Zhong W.-Y."/>
            <person name="Peng D.-H."/>
            <person name="Ahmad S."/>
            <person name="Lan S."/>
            <person name="Zhang J.-S."/>
            <person name="Tsai W.-C."/>
            <person name="Van De Peer Y."/>
            <person name="Liu Z.-J."/>
        </authorList>
    </citation>
    <scope>NUCLEOTIDE SEQUENCE</scope>
    <source>
        <strain evidence="1">CP</strain>
        <tissue evidence="1">Leaves</tissue>
    </source>
</reference>
<evidence type="ECO:0000313" key="1">
    <source>
        <dbReference type="EMBL" id="KAK1301047.1"/>
    </source>
</evidence>